<keyword evidence="3" id="KW-1185">Reference proteome</keyword>
<evidence type="ECO:0000313" key="3">
    <source>
        <dbReference type="Proteomes" id="UP000587991"/>
    </source>
</evidence>
<dbReference type="Pfam" id="PF06764">
    <property type="entry name" value="DUF1223"/>
    <property type="match status" value="1"/>
</dbReference>
<accession>A0A847S582</accession>
<gene>
    <name evidence="2" type="ORF">HF682_07210</name>
</gene>
<comment type="caution">
    <text evidence="2">The sequence shown here is derived from an EMBL/GenBank/DDBJ whole genome shotgun (WGS) entry which is preliminary data.</text>
</comment>
<feature type="signal peptide" evidence="1">
    <location>
        <begin position="1"/>
        <end position="30"/>
    </location>
</feature>
<proteinExistence type="predicted"/>
<dbReference type="EMBL" id="JABAIM010000001">
    <property type="protein sequence ID" value="NLR74943.1"/>
    <property type="molecule type" value="Genomic_DNA"/>
</dbReference>
<reference evidence="2 3" key="1">
    <citation type="submission" date="2020-04" db="EMBL/GenBank/DDBJ databases">
        <title>Draft genome of Leeia sp. IMCC25680.</title>
        <authorList>
            <person name="Song J."/>
            <person name="Cho J.-C."/>
        </authorList>
    </citation>
    <scope>NUCLEOTIDE SEQUENCE [LARGE SCALE GENOMIC DNA]</scope>
    <source>
        <strain evidence="2 3">IMCC25680</strain>
    </source>
</reference>
<dbReference type="RefSeq" id="WP_168876516.1">
    <property type="nucleotide sequence ID" value="NZ_JABAIM010000001.1"/>
</dbReference>
<evidence type="ECO:0000256" key="1">
    <source>
        <dbReference type="SAM" id="SignalP"/>
    </source>
</evidence>
<dbReference type="InterPro" id="IPR036249">
    <property type="entry name" value="Thioredoxin-like_sf"/>
</dbReference>
<keyword evidence="1" id="KW-0732">Signal</keyword>
<dbReference type="PANTHER" id="PTHR36057:SF1">
    <property type="entry name" value="LIPOPROTEIN LIPID ATTACHMENT SITE-LIKE PROTEIN, PUTATIVE (DUF1223)-RELATED"/>
    <property type="match status" value="1"/>
</dbReference>
<organism evidence="2 3">
    <name type="scientific">Leeia aquatica</name>
    <dbReference type="NCBI Taxonomy" id="2725557"/>
    <lineage>
        <taxon>Bacteria</taxon>
        <taxon>Pseudomonadati</taxon>
        <taxon>Pseudomonadota</taxon>
        <taxon>Betaproteobacteria</taxon>
        <taxon>Neisseriales</taxon>
        <taxon>Leeiaceae</taxon>
        <taxon>Leeia</taxon>
    </lineage>
</organism>
<dbReference type="AlphaFoldDB" id="A0A847S582"/>
<dbReference type="InterPro" id="IPR010634">
    <property type="entry name" value="DUF1223"/>
</dbReference>
<feature type="chain" id="PRO_5032703651" evidence="1">
    <location>
        <begin position="31"/>
        <end position="239"/>
    </location>
</feature>
<evidence type="ECO:0000313" key="2">
    <source>
        <dbReference type="EMBL" id="NLR74943.1"/>
    </source>
</evidence>
<dbReference type="SUPFAM" id="SSF52833">
    <property type="entry name" value="Thioredoxin-like"/>
    <property type="match status" value="1"/>
</dbReference>
<dbReference type="PANTHER" id="PTHR36057">
    <property type="match status" value="1"/>
</dbReference>
<dbReference type="Proteomes" id="UP000587991">
    <property type="component" value="Unassembled WGS sequence"/>
</dbReference>
<name>A0A847S582_9NEIS</name>
<sequence>MVYRWMGWLSACWLPLAAAPLCQVSSPAYPQPLVELYTSEGCSSCPPADAWLGRLPPEVNALAWHVDYWNGLGWTDALSQAAWSRRQRQMVQREGGNVVYTPQVMLNGRSLEAWEGSRVQAARQARARVSLQLQVLSQDAQGLQVALQGKAEGVPVRYQLALTRAPFPHAIARGENAGRTLSHQHAVLWSAEVTGDGQTIRLPAVAEAARLVAWADAPNAPQVWQSVSLPLNRCVSVPG</sequence>
<protein>
    <submittedName>
        <fullName evidence="2">DUF1223 domain-containing protein</fullName>
    </submittedName>
</protein>